<feature type="coiled-coil region" evidence="8">
    <location>
        <begin position="168"/>
        <end position="202"/>
    </location>
</feature>
<dbReference type="PRINTS" id="PR00380">
    <property type="entry name" value="KINESINHEAVY"/>
</dbReference>
<dbReference type="AlphaFoldDB" id="A0A1V9ZFW4"/>
<dbReference type="EMBL" id="JNBR01000131">
    <property type="protein sequence ID" value="OQR96781.1"/>
    <property type="molecule type" value="Genomic_DNA"/>
</dbReference>
<name>A0A1V9ZFW4_ACHHY</name>
<evidence type="ECO:0000256" key="8">
    <source>
        <dbReference type="SAM" id="Coils"/>
    </source>
</evidence>
<feature type="coiled-coil region" evidence="8">
    <location>
        <begin position="228"/>
        <end position="262"/>
    </location>
</feature>
<comment type="similarity">
    <text evidence="1">Belongs to the TRAFAC class myosin-kinesin ATPase superfamily. Kinesin family. KIN-14 subfamily.</text>
</comment>
<dbReference type="SUPFAM" id="SSF52540">
    <property type="entry name" value="P-loop containing nucleoside triphosphate hydrolases"/>
    <property type="match status" value="1"/>
</dbReference>
<evidence type="ECO:0000256" key="2">
    <source>
        <dbReference type="ARBA" id="ARBA00022701"/>
    </source>
</evidence>
<feature type="coiled-coil region" evidence="8">
    <location>
        <begin position="439"/>
        <end position="516"/>
    </location>
</feature>
<gene>
    <name evidence="11" type="ORF">ACHHYP_13607</name>
</gene>
<dbReference type="PANTHER" id="PTHR47972">
    <property type="entry name" value="KINESIN-LIKE PROTEIN KLP-3"/>
    <property type="match status" value="1"/>
</dbReference>
<reference evidence="11 12" key="1">
    <citation type="journal article" date="2014" name="Genome Biol. Evol.">
        <title>The secreted proteins of Achlya hypogyna and Thraustotheca clavata identify the ancestral oomycete secretome and reveal gene acquisitions by horizontal gene transfer.</title>
        <authorList>
            <person name="Misner I."/>
            <person name="Blouin N."/>
            <person name="Leonard G."/>
            <person name="Richards T.A."/>
            <person name="Lane C.E."/>
        </authorList>
    </citation>
    <scope>NUCLEOTIDE SEQUENCE [LARGE SCALE GENOMIC DNA]</scope>
    <source>
        <strain evidence="11 12">ATCC 48635</strain>
    </source>
</reference>
<evidence type="ECO:0000256" key="5">
    <source>
        <dbReference type="ARBA" id="ARBA00023175"/>
    </source>
</evidence>
<dbReference type="GO" id="GO:0005524">
    <property type="term" value="F:ATP binding"/>
    <property type="evidence" value="ECO:0007669"/>
    <property type="project" value="UniProtKB-UniRule"/>
</dbReference>
<dbReference type="PROSITE" id="PS00411">
    <property type="entry name" value="KINESIN_MOTOR_1"/>
    <property type="match status" value="1"/>
</dbReference>
<dbReference type="SMART" id="SM00129">
    <property type="entry name" value="KISc"/>
    <property type="match status" value="1"/>
</dbReference>
<proteinExistence type="inferred from homology"/>
<dbReference type="Gene3D" id="3.40.850.10">
    <property type="entry name" value="Kinesin motor domain"/>
    <property type="match status" value="1"/>
</dbReference>
<dbReference type="OrthoDB" id="3176171at2759"/>
<dbReference type="PANTHER" id="PTHR47972:SF45">
    <property type="entry name" value="PROTEIN CLARET SEGREGATIONAL"/>
    <property type="match status" value="1"/>
</dbReference>
<evidence type="ECO:0000256" key="6">
    <source>
        <dbReference type="PROSITE-ProRule" id="PRU00283"/>
    </source>
</evidence>
<dbReference type="GO" id="GO:0007018">
    <property type="term" value="P:microtubule-based movement"/>
    <property type="evidence" value="ECO:0007669"/>
    <property type="project" value="InterPro"/>
</dbReference>
<keyword evidence="2 7" id="KW-0493">Microtubule</keyword>
<keyword evidence="5 6" id="KW-0505">Motor protein</keyword>
<keyword evidence="8" id="KW-0175">Coiled coil</keyword>
<evidence type="ECO:0000259" key="10">
    <source>
        <dbReference type="PROSITE" id="PS50067"/>
    </source>
</evidence>
<protein>
    <recommendedName>
        <fullName evidence="7">Kinesin-like protein</fullName>
    </recommendedName>
</protein>
<dbReference type="InterPro" id="IPR027640">
    <property type="entry name" value="Kinesin-like_fam"/>
</dbReference>
<comment type="caution">
    <text evidence="11">The sequence shown here is derived from an EMBL/GenBank/DDBJ whole genome shotgun (WGS) entry which is preliminary data.</text>
</comment>
<dbReference type="InterPro" id="IPR001752">
    <property type="entry name" value="Kinesin_motor_dom"/>
</dbReference>
<evidence type="ECO:0000256" key="9">
    <source>
        <dbReference type="SAM" id="MobiDB-lite"/>
    </source>
</evidence>
<evidence type="ECO:0000313" key="12">
    <source>
        <dbReference type="Proteomes" id="UP000243579"/>
    </source>
</evidence>
<dbReference type="GO" id="GO:0008017">
    <property type="term" value="F:microtubule binding"/>
    <property type="evidence" value="ECO:0007669"/>
    <property type="project" value="InterPro"/>
</dbReference>
<evidence type="ECO:0000256" key="7">
    <source>
        <dbReference type="RuleBase" id="RU000394"/>
    </source>
</evidence>
<feature type="domain" description="Kinesin motor" evidence="10">
    <location>
        <begin position="591"/>
        <end position="915"/>
    </location>
</feature>
<feature type="region of interest" description="Disordered" evidence="9">
    <location>
        <begin position="1"/>
        <end position="92"/>
    </location>
</feature>
<organism evidence="11 12">
    <name type="scientific">Achlya hypogyna</name>
    <name type="common">Oomycete</name>
    <name type="synonym">Protoachlya hypogyna</name>
    <dbReference type="NCBI Taxonomy" id="1202772"/>
    <lineage>
        <taxon>Eukaryota</taxon>
        <taxon>Sar</taxon>
        <taxon>Stramenopiles</taxon>
        <taxon>Oomycota</taxon>
        <taxon>Saprolegniomycetes</taxon>
        <taxon>Saprolegniales</taxon>
        <taxon>Achlyaceae</taxon>
        <taxon>Achlya</taxon>
    </lineage>
</organism>
<dbReference type="InterPro" id="IPR036961">
    <property type="entry name" value="Kinesin_motor_dom_sf"/>
</dbReference>
<keyword evidence="12" id="KW-1185">Reference proteome</keyword>
<dbReference type="GO" id="GO:0005874">
    <property type="term" value="C:microtubule"/>
    <property type="evidence" value="ECO:0007669"/>
    <property type="project" value="UniProtKB-KW"/>
</dbReference>
<dbReference type="InterPro" id="IPR027417">
    <property type="entry name" value="P-loop_NTPase"/>
</dbReference>
<evidence type="ECO:0000313" key="11">
    <source>
        <dbReference type="EMBL" id="OQR96781.1"/>
    </source>
</evidence>
<evidence type="ECO:0000256" key="1">
    <source>
        <dbReference type="ARBA" id="ARBA00010899"/>
    </source>
</evidence>
<dbReference type="Proteomes" id="UP000243579">
    <property type="component" value="Unassembled WGS sequence"/>
</dbReference>
<evidence type="ECO:0000256" key="3">
    <source>
        <dbReference type="ARBA" id="ARBA00022741"/>
    </source>
</evidence>
<dbReference type="STRING" id="1202772.A0A1V9ZFW4"/>
<dbReference type="GO" id="GO:0003777">
    <property type="term" value="F:microtubule motor activity"/>
    <property type="evidence" value="ECO:0007669"/>
    <property type="project" value="InterPro"/>
</dbReference>
<dbReference type="PROSITE" id="PS50067">
    <property type="entry name" value="KINESIN_MOTOR_2"/>
    <property type="match status" value="1"/>
</dbReference>
<feature type="binding site" evidence="6">
    <location>
        <begin position="671"/>
        <end position="678"/>
    </location>
    <ligand>
        <name>ATP</name>
        <dbReference type="ChEBI" id="CHEBI:30616"/>
    </ligand>
</feature>
<sequence>MATSSKRQREAIEQLTIPGARDDGDGSAPPSKSPNLGSGRLAGVSSLKQPKRSGLPVLKAVKARSNQDENDGEPNGQKRAGAGKRRGPGVPATRIGIRATSAIPAPAMVSTVVDEPESINGTNGSTTGEPLPAIATVFERAMPSLGLIDEVAKPRRGKAKQFDHKGRLEEQRAVLADLRGLLRRLEEEGKAFQLEAVKLDQAVVLHMSLANQDLARYKESEGVRSDAVTGLQAQVDELKRSLEAALKEKEAFQKQAQEASLKLQEELTAKVTLSTQKSEVASQLEQLRSEHDMRVTVLTTEKTQLASQRDAATAELALVRAQLARKDEDTSGTLQSMREMQAFAMSTNERLTTENKVLAEKLAALESSTKSLEVSSSEALSTIARLTAELEASEAAKADAVAVAKDKTETCAAATAELNESLRVAFAEKEMRQLVNVQLADVQNELKAVYAESHALRTEMQMQSTRHGDEVAKFEARRQELDEARAKAVQAAAAEMEALREANVSLESELHTWKTKWQETQAHQNMVEMAALCEAQREADVLKLRLKEAQMTGVQTMEAKDAAIAELTAKVKEGEALRRKLHNTIQELRGNVRVFARTRPFLPSDGPCTESAIVCDVDGVSMRLKKEKEEVAFTFDRVFSPVTGQDKVFDEVAEFVQSAIDGYQVCLFSYGQTGSGKTHTMQGSGNGHMRGIIPRSIEKIIDECAKNREAGWRYSLQASFLEIYNEVVRDLLAKKEDAGKPLAIKMLEKHGGVTVPDLTTVTINAVRDVEGLMDRASRLRSVASTDMNEQSSRSHSVFTLYLKGVHDEQGVVLEGRLNLVDLAGSERISRSGATGERLKEAQAINKSLSALTDVFNAIALKHSHVPFRNSKLTYLLQSCLSGDGKTLMMVNLSPTIESTGESLCSLRFAHSVNMCELGKAKRQFKKKTDADT</sequence>
<keyword evidence="3 6" id="KW-0547">Nucleotide-binding</keyword>
<dbReference type="Pfam" id="PF00225">
    <property type="entry name" value="Kinesin"/>
    <property type="match status" value="1"/>
</dbReference>
<keyword evidence="4 6" id="KW-0067">ATP-binding</keyword>
<accession>A0A1V9ZFW4</accession>
<dbReference type="InterPro" id="IPR019821">
    <property type="entry name" value="Kinesin_motor_CS"/>
</dbReference>
<evidence type="ECO:0000256" key="4">
    <source>
        <dbReference type="ARBA" id="ARBA00022840"/>
    </source>
</evidence>